<dbReference type="InterPro" id="IPR016032">
    <property type="entry name" value="Sig_transdc_resp-reg_C-effctor"/>
</dbReference>
<evidence type="ECO:0000256" key="1">
    <source>
        <dbReference type="ARBA" id="ARBA00005820"/>
    </source>
</evidence>
<name>A0ABV6C2E8_9ACTN</name>
<dbReference type="InterPro" id="IPR011990">
    <property type="entry name" value="TPR-like_helical_dom_sf"/>
</dbReference>
<dbReference type="InterPro" id="IPR005158">
    <property type="entry name" value="BTAD"/>
</dbReference>
<keyword evidence="2" id="KW-0805">Transcription regulation</keyword>
<dbReference type="Proteomes" id="UP001589788">
    <property type="component" value="Unassembled WGS sequence"/>
</dbReference>
<feature type="domain" description="Bacterial transcriptional activator" evidence="7">
    <location>
        <begin position="113"/>
        <end position="257"/>
    </location>
</feature>
<evidence type="ECO:0000259" key="7">
    <source>
        <dbReference type="SMART" id="SM01043"/>
    </source>
</evidence>
<dbReference type="PANTHER" id="PTHR35807:SF1">
    <property type="entry name" value="TRANSCRIPTIONAL REGULATOR REDD"/>
    <property type="match status" value="1"/>
</dbReference>
<keyword evidence="4" id="KW-0804">Transcription</keyword>
<dbReference type="InterPro" id="IPR051677">
    <property type="entry name" value="AfsR-DnrI-RedD_regulator"/>
</dbReference>
<sequence length="1082" mass="114101">MAFVVQDRGAGARRREIALLGEGRLSGDGGEATVSGHGAVVLACLLSNPDRALSTGDLADALWENDVPRSWRSIVRLEVSRLRRLLEDVLSAACRVPMTRLGYRVVLPEDTWVDLWAARDLVARAEAARAAGHDEEATVLAWRAEELLARPLLAGLERHWVARQRDRLDQLRRSALWCAVESAEASGADDRAVAALERLTGLEPLDEAVCRRLMARQLAQRNRAGALHTYARLRRRLREDLGVVPDETTEALYLQALGADPRAPATHAHLLEGQASSLVGRDAELELLAGTWRAAASGGSPLVIVRGEAGSGKTALLRAAAATPPVPGAAVLWAALGRSPLGLVDLVGAAGLPGPPCPALRRGQSADPHPGPPAGSAEPPLAEQVAGLVAFWRRLAGHHPTLVVLDDVHRARPEVRRALELLVHAEPVPGLALVLSAEPGTEDPTDGLLTLSPDRPTRVVHLGGLARDAVRTLASRAGLRPSATVVAELVERSGGNPGLLLAVLGGGPGPSGARPVPSLRDLLGARLARLAPEHRRLLGLAAGQGGAFDPLALAETGLASVETLESAVLAAERLGLVVRPFGSPQVVLAHHLLRDLLRAEAAPSWLASAGRPEQPPGSPDRNEQVTAPAPEWRHWLGAARAASARGDHRLAAEHAGRAVTVLETAGLAKGPAALRALLVWGFELAQAGDTRARPVLFDAAELALALSSPTQAAGALVAASASLVPTSVAGPDQRFENLARTVLRRRLAPAVRARLLVALAGELLWDRPLAVRQQLVHQACRLARATGDVQLAAEVGVAAHLATTWPGNLGARHRNAARLLHRARARRDATLELRARLFLADALLEGFALDQARAQLAAAELLASRLGRHFPWEVQVRQAGLALLTDGLEAAESAAQRAYDTGRQGGAPAEGVLAVLGAQLALIRFEQGRLGELASLLDALEDGRPPWVVWQVAECFALAEQGRGEEARRILGALAQDGFAGLVPNMAQLGSLTFLGLVAARFGDPTHCATLLELLHPYRHRLSWGLAVSAGPVGLAVGQLQARLDEGPAARRTLAATAARCRRVGATRWAARAEAALLSLPG</sequence>
<dbReference type="SMART" id="SM00862">
    <property type="entry name" value="Trans_reg_C"/>
    <property type="match status" value="1"/>
</dbReference>
<organism evidence="8 9">
    <name type="scientific">Aciditerrimonas ferrireducens</name>
    <dbReference type="NCBI Taxonomy" id="667306"/>
    <lineage>
        <taxon>Bacteria</taxon>
        <taxon>Bacillati</taxon>
        <taxon>Actinomycetota</taxon>
        <taxon>Acidimicrobiia</taxon>
        <taxon>Acidimicrobiales</taxon>
        <taxon>Acidimicrobiaceae</taxon>
        <taxon>Aciditerrimonas</taxon>
    </lineage>
</organism>
<keyword evidence="9" id="KW-1185">Reference proteome</keyword>
<evidence type="ECO:0000259" key="6">
    <source>
        <dbReference type="SMART" id="SM00862"/>
    </source>
</evidence>
<dbReference type="Pfam" id="PF13191">
    <property type="entry name" value="AAA_16"/>
    <property type="match status" value="1"/>
</dbReference>
<dbReference type="Pfam" id="PF00486">
    <property type="entry name" value="Trans_reg_C"/>
    <property type="match status" value="1"/>
</dbReference>
<evidence type="ECO:0000313" key="8">
    <source>
        <dbReference type="EMBL" id="MFC0081873.1"/>
    </source>
</evidence>
<comment type="caution">
    <text evidence="8">The sequence shown here is derived from an EMBL/GenBank/DDBJ whole genome shotgun (WGS) entry which is preliminary data.</text>
</comment>
<dbReference type="Gene3D" id="1.25.40.10">
    <property type="entry name" value="Tetratricopeptide repeat domain"/>
    <property type="match status" value="1"/>
</dbReference>
<evidence type="ECO:0000256" key="2">
    <source>
        <dbReference type="ARBA" id="ARBA00023015"/>
    </source>
</evidence>
<comment type="similarity">
    <text evidence="1">Belongs to the AfsR/DnrI/RedD regulatory family.</text>
</comment>
<dbReference type="PANTHER" id="PTHR35807">
    <property type="entry name" value="TRANSCRIPTIONAL REGULATOR REDD-RELATED"/>
    <property type="match status" value="1"/>
</dbReference>
<protein>
    <submittedName>
        <fullName evidence="8">AAA family ATPase</fullName>
    </submittedName>
</protein>
<evidence type="ECO:0000256" key="3">
    <source>
        <dbReference type="ARBA" id="ARBA00023125"/>
    </source>
</evidence>
<dbReference type="InterPro" id="IPR036388">
    <property type="entry name" value="WH-like_DNA-bd_sf"/>
</dbReference>
<dbReference type="EMBL" id="JBHLYQ010000053">
    <property type="protein sequence ID" value="MFC0081873.1"/>
    <property type="molecule type" value="Genomic_DNA"/>
</dbReference>
<dbReference type="SUPFAM" id="SSF52540">
    <property type="entry name" value="P-loop containing nucleoside triphosphate hydrolases"/>
    <property type="match status" value="1"/>
</dbReference>
<dbReference type="InterPro" id="IPR027417">
    <property type="entry name" value="P-loop_NTPase"/>
</dbReference>
<dbReference type="Gene3D" id="1.10.10.10">
    <property type="entry name" value="Winged helix-like DNA-binding domain superfamily/Winged helix DNA-binding domain"/>
    <property type="match status" value="1"/>
</dbReference>
<dbReference type="SUPFAM" id="SSF46894">
    <property type="entry name" value="C-terminal effector domain of the bipartite response regulators"/>
    <property type="match status" value="1"/>
</dbReference>
<evidence type="ECO:0000313" key="9">
    <source>
        <dbReference type="Proteomes" id="UP001589788"/>
    </source>
</evidence>
<gene>
    <name evidence="8" type="ORF">ACFFRE_06900</name>
</gene>
<proteinExistence type="inferred from homology"/>
<dbReference type="InterPro" id="IPR041664">
    <property type="entry name" value="AAA_16"/>
</dbReference>
<dbReference type="SUPFAM" id="SSF48452">
    <property type="entry name" value="TPR-like"/>
    <property type="match status" value="1"/>
</dbReference>
<dbReference type="InterPro" id="IPR001867">
    <property type="entry name" value="OmpR/PhoB-type_DNA-bd"/>
</dbReference>
<keyword evidence="3" id="KW-0238">DNA-binding</keyword>
<evidence type="ECO:0000256" key="5">
    <source>
        <dbReference type="SAM" id="MobiDB-lite"/>
    </source>
</evidence>
<dbReference type="RefSeq" id="WP_377789191.1">
    <property type="nucleotide sequence ID" value="NZ_JBHLYQ010000053.1"/>
</dbReference>
<dbReference type="SMART" id="SM01043">
    <property type="entry name" value="BTAD"/>
    <property type="match status" value="1"/>
</dbReference>
<feature type="region of interest" description="Disordered" evidence="5">
    <location>
        <begin position="607"/>
        <end position="626"/>
    </location>
</feature>
<evidence type="ECO:0000256" key="4">
    <source>
        <dbReference type="ARBA" id="ARBA00023163"/>
    </source>
</evidence>
<feature type="region of interest" description="Disordered" evidence="5">
    <location>
        <begin position="357"/>
        <end position="379"/>
    </location>
</feature>
<feature type="domain" description="OmpR/PhoB-type" evidence="6">
    <location>
        <begin position="31"/>
        <end position="105"/>
    </location>
</feature>
<dbReference type="Pfam" id="PF03704">
    <property type="entry name" value="BTAD"/>
    <property type="match status" value="1"/>
</dbReference>
<reference evidence="8 9" key="1">
    <citation type="submission" date="2024-09" db="EMBL/GenBank/DDBJ databases">
        <authorList>
            <person name="Sun Q."/>
            <person name="Mori K."/>
        </authorList>
    </citation>
    <scope>NUCLEOTIDE SEQUENCE [LARGE SCALE GENOMIC DNA]</scope>
    <source>
        <strain evidence="8 9">JCM 15389</strain>
    </source>
</reference>
<accession>A0ABV6C2E8</accession>